<evidence type="ECO:0000313" key="10">
    <source>
        <dbReference type="EMBL" id="PLR85091.1"/>
    </source>
</evidence>
<comment type="function">
    <text evidence="2">Removes 5-oxoproline from various penultimate amino acid residues except L-proline.</text>
</comment>
<accession>A0A2N5GQD1</accession>
<evidence type="ECO:0000313" key="12">
    <source>
        <dbReference type="Proteomes" id="UP000234951"/>
    </source>
</evidence>
<comment type="similarity">
    <text evidence="4">Belongs to the peptidase C15 family.</text>
</comment>
<dbReference type="GO" id="GO:0005829">
    <property type="term" value="C:cytosol"/>
    <property type="evidence" value="ECO:0007669"/>
    <property type="project" value="InterPro"/>
</dbReference>
<reference evidence="11 13" key="2">
    <citation type="submission" date="2017-12" db="EMBL/GenBank/DDBJ databases">
        <title>Comparative Functional Genomics of Dry Heat Resistant strains isolated from the Viking Spacecraft.</title>
        <authorList>
            <person name="Seuylemezian A."/>
            <person name="Cooper K."/>
            <person name="Vaishampayan P."/>
        </authorList>
    </citation>
    <scope>NUCLEOTIDE SEQUENCE [LARGE SCALE GENOMIC DNA]</scope>
    <source>
        <strain evidence="11 13">ATCC 29669</strain>
    </source>
</reference>
<keyword evidence="5" id="KW-0963">Cytoplasm</keyword>
<dbReference type="OrthoDB" id="9779738at2"/>
<evidence type="ECO:0000256" key="8">
    <source>
        <dbReference type="ARBA" id="ARBA00022807"/>
    </source>
</evidence>
<evidence type="ECO:0000256" key="9">
    <source>
        <dbReference type="PROSITE-ProRule" id="PRU10076"/>
    </source>
</evidence>
<name>A0A2N5GQD1_9BACI</name>
<evidence type="ECO:0000256" key="5">
    <source>
        <dbReference type="ARBA" id="ARBA00022490"/>
    </source>
</evidence>
<organism evidence="10 12">
    <name type="scientific">Bacillus canaveralius</name>
    <dbReference type="NCBI Taxonomy" id="1403243"/>
    <lineage>
        <taxon>Bacteria</taxon>
        <taxon>Bacillati</taxon>
        <taxon>Bacillota</taxon>
        <taxon>Bacilli</taxon>
        <taxon>Bacillales</taxon>
        <taxon>Bacillaceae</taxon>
        <taxon>Bacillus</taxon>
    </lineage>
</organism>
<keyword evidence="6" id="KW-0645">Protease</keyword>
<dbReference type="PROSITE" id="PS01333">
    <property type="entry name" value="PYRASE_GLU"/>
    <property type="match status" value="1"/>
</dbReference>
<comment type="caution">
    <text evidence="10">The sequence shown here is derived from an EMBL/GenBank/DDBJ whole genome shotgun (WGS) entry which is preliminary data.</text>
</comment>
<dbReference type="AlphaFoldDB" id="A0A2N5GQD1"/>
<dbReference type="InterPro" id="IPR016125">
    <property type="entry name" value="Peptidase_C15-like"/>
</dbReference>
<evidence type="ECO:0000256" key="7">
    <source>
        <dbReference type="ARBA" id="ARBA00022801"/>
    </source>
</evidence>
<dbReference type="SUPFAM" id="SSF53182">
    <property type="entry name" value="Pyrrolidone carboxyl peptidase (pyroglutamate aminopeptidase)"/>
    <property type="match status" value="1"/>
</dbReference>
<comment type="subcellular location">
    <subcellularLocation>
        <location evidence="3">Cytoplasm</location>
    </subcellularLocation>
</comment>
<keyword evidence="13" id="KW-1185">Reference proteome</keyword>
<evidence type="ECO:0000313" key="11">
    <source>
        <dbReference type="EMBL" id="PLS00911.1"/>
    </source>
</evidence>
<reference evidence="10 12" key="1">
    <citation type="submission" date="2017-11" db="EMBL/GenBank/DDBJ databases">
        <title>Comparitive Functional Genomics of Dry Heat Resistant strains isolated from the Viking Spacecraft.</title>
        <authorList>
            <person name="Seuylemezian A."/>
            <person name="Cooper K."/>
            <person name="Vaishampayan P."/>
        </authorList>
    </citation>
    <scope>NUCLEOTIDE SEQUENCE [LARGE SCALE GENOMIC DNA]</scope>
    <source>
        <strain evidence="10 12">M4.6</strain>
    </source>
</reference>
<dbReference type="Pfam" id="PF01470">
    <property type="entry name" value="Peptidase_C15"/>
    <property type="match status" value="1"/>
</dbReference>
<feature type="active site" evidence="9">
    <location>
        <position position="80"/>
    </location>
</feature>
<sequence length="201" mass="21583">MKTLLLTGFEPFLEFPINPTEKIVKELDGKQIGQYQITGLLLPVDYATTSAKIIDALQTVKPDAVISLGLAAGRTAITPERIAINCRDGAQDNKGNSLQDSPVVEGGADGYFSTLPIRKFVNVLTEAGYPAQISNTAGTYLCNNTMYSVLHELNGLGLNIPAGFIHVPASHELALNSKKNIASWSDQDLLTSIVLIIEALD</sequence>
<dbReference type="GO" id="GO:0006508">
    <property type="term" value="P:proteolysis"/>
    <property type="evidence" value="ECO:0007669"/>
    <property type="project" value="UniProtKB-KW"/>
</dbReference>
<evidence type="ECO:0000256" key="1">
    <source>
        <dbReference type="ARBA" id="ARBA00001770"/>
    </source>
</evidence>
<protein>
    <recommendedName>
        <fullName evidence="9">Pyroglutamyl-peptidase I</fullName>
        <ecNumber evidence="9">3.4.19.3</ecNumber>
    </recommendedName>
</protein>
<dbReference type="EMBL" id="PGVA01000008">
    <property type="protein sequence ID" value="PLR85091.1"/>
    <property type="molecule type" value="Genomic_DNA"/>
</dbReference>
<dbReference type="NCBIfam" id="NF009676">
    <property type="entry name" value="PRK13197.1"/>
    <property type="match status" value="1"/>
</dbReference>
<dbReference type="InterPro" id="IPR000816">
    <property type="entry name" value="Peptidase_C15"/>
</dbReference>
<evidence type="ECO:0000256" key="4">
    <source>
        <dbReference type="ARBA" id="ARBA00006641"/>
    </source>
</evidence>
<dbReference type="EMBL" id="PGVD01000001">
    <property type="protein sequence ID" value="PLS00911.1"/>
    <property type="molecule type" value="Genomic_DNA"/>
</dbReference>
<dbReference type="InterPro" id="IPR033693">
    <property type="entry name" value="PGPEP1_Glu_AS"/>
</dbReference>
<dbReference type="PRINTS" id="PR00706">
    <property type="entry name" value="PYROGLUPTASE"/>
</dbReference>
<gene>
    <name evidence="10" type="ORF">CU635_04740</name>
    <name evidence="11" type="ORF">CVD25_00245</name>
</gene>
<dbReference type="Proteomes" id="UP000234951">
    <property type="component" value="Unassembled WGS sequence"/>
</dbReference>
<dbReference type="InterPro" id="IPR036440">
    <property type="entry name" value="Peptidase_C15-like_sf"/>
</dbReference>
<dbReference type="EC" id="3.4.19.3" evidence="9"/>
<dbReference type="GO" id="GO:0016920">
    <property type="term" value="F:pyroglutamyl-peptidase activity"/>
    <property type="evidence" value="ECO:0007669"/>
    <property type="project" value="UniProtKB-EC"/>
</dbReference>
<dbReference type="Gene3D" id="3.40.630.20">
    <property type="entry name" value="Peptidase C15, pyroglutamyl peptidase I-like"/>
    <property type="match status" value="1"/>
</dbReference>
<keyword evidence="8" id="KW-0788">Thiol protease</keyword>
<dbReference type="RefSeq" id="WP_101576033.1">
    <property type="nucleotide sequence ID" value="NZ_PGVA01000008.1"/>
</dbReference>
<evidence type="ECO:0000256" key="3">
    <source>
        <dbReference type="ARBA" id="ARBA00004496"/>
    </source>
</evidence>
<dbReference type="Proteomes" id="UP000235114">
    <property type="component" value="Unassembled WGS sequence"/>
</dbReference>
<evidence type="ECO:0000256" key="2">
    <source>
        <dbReference type="ARBA" id="ARBA00002280"/>
    </source>
</evidence>
<evidence type="ECO:0000256" key="6">
    <source>
        <dbReference type="ARBA" id="ARBA00022670"/>
    </source>
</evidence>
<keyword evidence="7" id="KW-0378">Hydrolase</keyword>
<comment type="catalytic activity">
    <reaction evidence="1 9">
        <text>Release of an N-terminal pyroglutamyl group from a polypeptide, the second amino acid generally not being Pro.</text>
        <dbReference type="EC" id="3.4.19.3"/>
    </reaction>
</comment>
<dbReference type="CDD" id="cd00501">
    <property type="entry name" value="Peptidase_C15"/>
    <property type="match status" value="1"/>
</dbReference>
<dbReference type="PANTHER" id="PTHR23402:SF1">
    <property type="entry name" value="PYROGLUTAMYL-PEPTIDASE I"/>
    <property type="match status" value="1"/>
</dbReference>
<dbReference type="PANTHER" id="PTHR23402">
    <property type="entry name" value="PROTEASE FAMILY C15 PYROGLUTAMYL-PEPTIDASE I-RELATED"/>
    <property type="match status" value="1"/>
</dbReference>
<evidence type="ECO:0000313" key="13">
    <source>
        <dbReference type="Proteomes" id="UP000235114"/>
    </source>
</evidence>
<proteinExistence type="inferred from homology"/>
<dbReference type="PIRSF" id="PIRSF015592">
    <property type="entry name" value="Prld-crbxl_pptds"/>
    <property type="match status" value="1"/>
</dbReference>